<dbReference type="InterPro" id="IPR016181">
    <property type="entry name" value="Acyl_CoA_acyltransferase"/>
</dbReference>
<dbReference type="PANTHER" id="PTHR43877">
    <property type="entry name" value="AMINOALKYLPHOSPHONATE N-ACETYLTRANSFERASE-RELATED-RELATED"/>
    <property type="match status" value="1"/>
</dbReference>
<evidence type="ECO:0000256" key="1">
    <source>
        <dbReference type="ARBA" id="ARBA00022679"/>
    </source>
</evidence>
<proteinExistence type="predicted"/>
<evidence type="ECO:0000313" key="4">
    <source>
        <dbReference type="EMBL" id="MET3613020.1"/>
    </source>
</evidence>
<keyword evidence="2" id="KW-0012">Acyltransferase</keyword>
<organism evidence="4 5">
    <name type="scientific">Rhizobium aquaticum</name>
    <dbReference type="NCBI Taxonomy" id="1549636"/>
    <lineage>
        <taxon>Bacteria</taxon>
        <taxon>Pseudomonadati</taxon>
        <taxon>Pseudomonadota</taxon>
        <taxon>Alphaproteobacteria</taxon>
        <taxon>Hyphomicrobiales</taxon>
        <taxon>Rhizobiaceae</taxon>
        <taxon>Rhizobium/Agrobacterium group</taxon>
        <taxon>Rhizobium</taxon>
    </lineage>
</organism>
<keyword evidence="5" id="KW-1185">Reference proteome</keyword>
<dbReference type="PROSITE" id="PS51186">
    <property type="entry name" value="GNAT"/>
    <property type="match status" value="1"/>
</dbReference>
<evidence type="ECO:0000313" key="5">
    <source>
        <dbReference type="Proteomes" id="UP001549047"/>
    </source>
</evidence>
<dbReference type="InterPro" id="IPR050832">
    <property type="entry name" value="Bact_Acetyltransf"/>
</dbReference>
<keyword evidence="1" id="KW-0808">Transferase</keyword>
<sequence>MFFIRSAGEQDLKKVQTLLAETWRDTYTPFHGDHVVEAMIAHWHSPGSLKQRLGRPDSEFLVADDGRQLAGMAYAAMSRKTPKLANLHQLYVHPLWQGQGIGTDLFAEIETCFPDADRMHLEVTVENGRAFDFYTKVGFREIGRVDNVGPPGANLPAILMEKALAF</sequence>
<comment type="caution">
    <text evidence="4">The sequence shown here is derived from an EMBL/GenBank/DDBJ whole genome shotgun (WGS) entry which is preliminary data.</text>
</comment>
<dbReference type="CDD" id="cd04301">
    <property type="entry name" value="NAT_SF"/>
    <property type="match status" value="1"/>
</dbReference>
<dbReference type="Pfam" id="PF13673">
    <property type="entry name" value="Acetyltransf_10"/>
    <property type="match status" value="1"/>
</dbReference>
<dbReference type="EMBL" id="JBEPMB010000001">
    <property type="protein sequence ID" value="MET3613020.1"/>
    <property type="molecule type" value="Genomic_DNA"/>
</dbReference>
<dbReference type="Gene3D" id="3.40.630.30">
    <property type="match status" value="1"/>
</dbReference>
<evidence type="ECO:0000256" key="2">
    <source>
        <dbReference type="ARBA" id="ARBA00023315"/>
    </source>
</evidence>
<dbReference type="RefSeq" id="WP_354555520.1">
    <property type="nucleotide sequence ID" value="NZ_JBEPMB010000001.1"/>
</dbReference>
<feature type="domain" description="N-acetyltransferase" evidence="3">
    <location>
        <begin position="2"/>
        <end position="165"/>
    </location>
</feature>
<dbReference type="PANTHER" id="PTHR43877:SF2">
    <property type="entry name" value="AMINOALKYLPHOSPHONATE N-ACETYLTRANSFERASE-RELATED"/>
    <property type="match status" value="1"/>
</dbReference>
<dbReference type="InterPro" id="IPR000182">
    <property type="entry name" value="GNAT_dom"/>
</dbReference>
<dbReference type="SUPFAM" id="SSF55729">
    <property type="entry name" value="Acyl-CoA N-acyltransferases (Nat)"/>
    <property type="match status" value="1"/>
</dbReference>
<name>A0ABV2IX07_9HYPH</name>
<evidence type="ECO:0000259" key="3">
    <source>
        <dbReference type="PROSITE" id="PS51186"/>
    </source>
</evidence>
<dbReference type="Proteomes" id="UP001549047">
    <property type="component" value="Unassembled WGS sequence"/>
</dbReference>
<protein>
    <submittedName>
        <fullName evidence="4">Ribosomal protein S18 acetylase RimI-like enzyme</fullName>
    </submittedName>
</protein>
<gene>
    <name evidence="4" type="ORF">ABID16_001325</name>
</gene>
<accession>A0ABV2IX07</accession>
<reference evidence="4 5" key="1">
    <citation type="submission" date="2024-06" db="EMBL/GenBank/DDBJ databases">
        <title>Genomic Encyclopedia of Type Strains, Phase IV (KMG-IV): sequencing the most valuable type-strain genomes for metagenomic binning, comparative biology and taxonomic classification.</title>
        <authorList>
            <person name="Goeker M."/>
        </authorList>
    </citation>
    <scope>NUCLEOTIDE SEQUENCE [LARGE SCALE GENOMIC DNA]</scope>
    <source>
        <strain evidence="4 5">DSM 29780</strain>
    </source>
</reference>